<dbReference type="InterPro" id="IPR050583">
    <property type="entry name" value="Mycobacterial_A85_antigen"/>
</dbReference>
<proteinExistence type="predicted"/>
<dbReference type="AlphaFoldDB" id="A0A3D8M6H0"/>
<evidence type="ECO:0000313" key="2">
    <source>
        <dbReference type="Proteomes" id="UP000256561"/>
    </source>
</evidence>
<organism evidence="1 2">
    <name type="scientific">Alteromonas aestuariivivens</name>
    <dbReference type="NCBI Taxonomy" id="1938339"/>
    <lineage>
        <taxon>Bacteria</taxon>
        <taxon>Pseudomonadati</taxon>
        <taxon>Pseudomonadota</taxon>
        <taxon>Gammaproteobacteria</taxon>
        <taxon>Alteromonadales</taxon>
        <taxon>Alteromonadaceae</taxon>
        <taxon>Alteromonas/Salinimonas group</taxon>
        <taxon>Alteromonas</taxon>
    </lineage>
</organism>
<accession>A0A3D8M6H0</accession>
<dbReference type="Proteomes" id="UP000256561">
    <property type="component" value="Unassembled WGS sequence"/>
</dbReference>
<gene>
    <name evidence="1" type="ORF">DXV75_11170</name>
</gene>
<sequence>MRFLMLFFIFVAQYGFASEPSVSKGRLERLADFSSKFVPARHVDVWLPPGYLKSKRYPVLYMHDGQMLFDATKTWNHQEWQVDEVASALIESQAVVPFIVVGVWNGGENRHSEYFPQKPFEALSEAQQAAEYQKRRSADQRLFATRVYSDDYLAFLVRELKPYIDSHYATDAEESYLMGSSMGGLISWYGMLEYPDVFKGAACLSTHWPGSFSEQNNPAPDAFIAYINQNIARLSGHKLYFDHGTVTLDAMYPPLQSQVDNLLKRRGYPESSWLSLQFEGADHSEKAWAARLDVPLRFLFAKPQPD</sequence>
<dbReference type="EMBL" id="QRHA01000007">
    <property type="protein sequence ID" value="RDV25170.1"/>
    <property type="molecule type" value="Genomic_DNA"/>
</dbReference>
<dbReference type="InterPro" id="IPR000801">
    <property type="entry name" value="Esterase-like"/>
</dbReference>
<protein>
    <submittedName>
        <fullName evidence="1">Alpha/beta hydrolase</fullName>
    </submittedName>
</protein>
<keyword evidence="1" id="KW-0378">Hydrolase</keyword>
<comment type="caution">
    <text evidence="1">The sequence shown here is derived from an EMBL/GenBank/DDBJ whole genome shotgun (WGS) entry which is preliminary data.</text>
</comment>
<dbReference type="RefSeq" id="WP_115593502.1">
    <property type="nucleotide sequence ID" value="NZ_QRHA01000007.1"/>
</dbReference>
<reference evidence="2" key="1">
    <citation type="submission" date="2018-08" db="EMBL/GenBank/DDBJ databases">
        <authorList>
            <person name="Zhang J."/>
            <person name="Du Z.-J."/>
        </authorList>
    </citation>
    <scope>NUCLEOTIDE SEQUENCE [LARGE SCALE GENOMIC DNA]</scope>
    <source>
        <strain evidence="2">KCTC 52655</strain>
    </source>
</reference>
<evidence type="ECO:0000313" key="1">
    <source>
        <dbReference type="EMBL" id="RDV25170.1"/>
    </source>
</evidence>
<keyword evidence="2" id="KW-1185">Reference proteome</keyword>
<dbReference type="GO" id="GO:0016787">
    <property type="term" value="F:hydrolase activity"/>
    <property type="evidence" value="ECO:0007669"/>
    <property type="project" value="UniProtKB-KW"/>
</dbReference>
<dbReference type="SUPFAM" id="SSF53474">
    <property type="entry name" value="alpha/beta-Hydrolases"/>
    <property type="match status" value="1"/>
</dbReference>
<dbReference type="Pfam" id="PF00756">
    <property type="entry name" value="Esterase"/>
    <property type="match status" value="1"/>
</dbReference>
<dbReference type="Gene3D" id="3.40.50.1820">
    <property type="entry name" value="alpha/beta hydrolase"/>
    <property type="match status" value="1"/>
</dbReference>
<dbReference type="PANTHER" id="PTHR48098">
    <property type="entry name" value="ENTEROCHELIN ESTERASE-RELATED"/>
    <property type="match status" value="1"/>
</dbReference>
<name>A0A3D8M6H0_9ALTE</name>
<dbReference type="OrthoDB" id="9784036at2"/>
<dbReference type="InterPro" id="IPR029058">
    <property type="entry name" value="AB_hydrolase_fold"/>
</dbReference>
<dbReference type="PANTHER" id="PTHR48098:SF6">
    <property type="entry name" value="FERRI-BACILLIBACTIN ESTERASE BESA"/>
    <property type="match status" value="1"/>
</dbReference>